<dbReference type="EMBL" id="LSNE01000007">
    <property type="protein sequence ID" value="KXI28245.1"/>
    <property type="molecule type" value="Genomic_DNA"/>
</dbReference>
<reference evidence="3" key="1">
    <citation type="submission" date="2016-02" db="EMBL/GenBank/DDBJ databases">
        <authorList>
            <person name="Schultz-Johansen M."/>
            <person name="Glaring M.A."/>
            <person name="Bech P.K."/>
            <person name="Stougaard P."/>
        </authorList>
    </citation>
    <scope>NUCLEOTIDE SEQUENCE [LARGE SCALE GENOMIC DNA]</scope>
    <source>
        <strain evidence="3">S66</strain>
    </source>
</reference>
<feature type="chain" id="PRO_5007469211" evidence="1">
    <location>
        <begin position="29"/>
        <end position="342"/>
    </location>
</feature>
<dbReference type="OrthoDB" id="9801455at2"/>
<dbReference type="AlphaFoldDB" id="A0A135ZZ33"/>
<proteinExistence type="predicted"/>
<evidence type="ECO:0000313" key="3">
    <source>
        <dbReference type="Proteomes" id="UP000070299"/>
    </source>
</evidence>
<dbReference type="CDD" id="cd08984">
    <property type="entry name" value="GH43-like"/>
    <property type="match status" value="1"/>
</dbReference>
<gene>
    <name evidence="2" type="ORF">AX660_17870</name>
</gene>
<dbReference type="STRING" id="1799789.AX660_17870"/>
<dbReference type="SUPFAM" id="SSF75005">
    <property type="entry name" value="Arabinanase/levansucrase/invertase"/>
    <property type="match status" value="1"/>
</dbReference>
<comment type="caution">
    <text evidence="2">The sequence shown here is derived from an EMBL/GenBank/DDBJ whole genome shotgun (WGS) entry which is preliminary data.</text>
</comment>
<dbReference type="Proteomes" id="UP000070299">
    <property type="component" value="Unassembled WGS sequence"/>
</dbReference>
<feature type="signal peptide" evidence="1">
    <location>
        <begin position="1"/>
        <end position="28"/>
    </location>
</feature>
<dbReference type="RefSeq" id="WP_082768931.1">
    <property type="nucleotide sequence ID" value="NZ_LSNE01000007.1"/>
</dbReference>
<evidence type="ECO:0000313" key="2">
    <source>
        <dbReference type="EMBL" id="KXI28245.1"/>
    </source>
</evidence>
<keyword evidence="1" id="KW-0732">Signal</keyword>
<dbReference type="Gene3D" id="2.115.10.20">
    <property type="entry name" value="Glycosyl hydrolase domain, family 43"/>
    <property type="match status" value="1"/>
</dbReference>
<sequence length="342" mass="38878">MTKYLASLIGVCLGLALLVGCQSMPSESAIAPKPLYRDPRYDGAADPLVIWNHLQQKWYMFYTNRRAKAENLQGVEWVHGTPIGIAESTDGANWQYLQDAEIHYPPAKDMALPTYWAPDVLYAQGQYHMFLTIVPGVFQDWNHPRNIVHFTSQDLLSWDYAETLKLNSERVIDADVIALPQGGYRLLYNDEPDGKSVYYADSTTLFNWQDKGKLPIESRGEGPTAFEWQGYWWLVVDAWQGLRVYRSNDLNTWVIQPEPLLEQPGTGKDDGVMGGHPDVIVNNGKAYLFYFTHPGRRPENKGIDNYSTRRSSIQVSELSFADGWLTAERDKATLIKLQAPNQ</sequence>
<dbReference type="GO" id="GO:0016787">
    <property type="term" value="F:hydrolase activity"/>
    <property type="evidence" value="ECO:0007669"/>
    <property type="project" value="UniProtKB-KW"/>
</dbReference>
<protein>
    <submittedName>
        <fullName evidence="2">Glycosyl hydrolase</fullName>
    </submittedName>
</protein>
<organism evidence="2 3">
    <name type="scientific">Paraglaciecola hydrolytica</name>
    <dbReference type="NCBI Taxonomy" id="1799789"/>
    <lineage>
        <taxon>Bacteria</taxon>
        <taxon>Pseudomonadati</taxon>
        <taxon>Pseudomonadota</taxon>
        <taxon>Gammaproteobacteria</taxon>
        <taxon>Alteromonadales</taxon>
        <taxon>Alteromonadaceae</taxon>
        <taxon>Paraglaciecola</taxon>
    </lineage>
</organism>
<accession>A0A135ZZ33</accession>
<evidence type="ECO:0000256" key="1">
    <source>
        <dbReference type="SAM" id="SignalP"/>
    </source>
</evidence>
<keyword evidence="2" id="KW-0378">Hydrolase</keyword>
<dbReference type="InterPro" id="IPR023296">
    <property type="entry name" value="Glyco_hydro_beta-prop_sf"/>
</dbReference>
<dbReference type="PROSITE" id="PS51257">
    <property type="entry name" value="PROKAR_LIPOPROTEIN"/>
    <property type="match status" value="1"/>
</dbReference>
<name>A0A135ZZ33_9ALTE</name>
<keyword evidence="3" id="KW-1185">Reference proteome</keyword>